<name>I0I3P5_CALAS</name>
<organism evidence="2 3">
    <name type="scientific">Caldilinea aerophila (strain DSM 14535 / JCM 11387 / NBRC 104270 / STL-6-O1)</name>
    <dbReference type="NCBI Taxonomy" id="926550"/>
    <lineage>
        <taxon>Bacteria</taxon>
        <taxon>Bacillati</taxon>
        <taxon>Chloroflexota</taxon>
        <taxon>Caldilineae</taxon>
        <taxon>Caldilineales</taxon>
        <taxon>Caldilineaceae</taxon>
        <taxon>Caldilinea</taxon>
    </lineage>
</organism>
<dbReference type="HOGENOM" id="CLU_2104477_0_0_0"/>
<dbReference type="Proteomes" id="UP000007880">
    <property type="component" value="Chromosome"/>
</dbReference>
<sequence>MPGEGNAADAAGGAAESRTLSMDRKVLGNARKRSGQALTPRPPLPILGEGEKGTPEMRLSALRQFRPTRRRDRRRGISPIRSGAIPMRADFYPSAARRTTPGDLTVISWLREVFP</sequence>
<evidence type="ECO:0000256" key="1">
    <source>
        <dbReference type="SAM" id="MobiDB-lite"/>
    </source>
</evidence>
<evidence type="ECO:0000313" key="3">
    <source>
        <dbReference type="Proteomes" id="UP000007880"/>
    </source>
</evidence>
<protein>
    <submittedName>
        <fullName evidence="2">Uncharacterized protein</fullName>
    </submittedName>
</protein>
<feature type="region of interest" description="Disordered" evidence="1">
    <location>
        <begin position="1"/>
        <end position="56"/>
    </location>
</feature>
<dbReference type="EMBL" id="AP012337">
    <property type="protein sequence ID" value="BAL99882.1"/>
    <property type="molecule type" value="Genomic_DNA"/>
</dbReference>
<dbReference type="KEGG" id="cap:CLDAP_18430"/>
<keyword evidence="3" id="KW-1185">Reference proteome</keyword>
<evidence type="ECO:0000313" key="2">
    <source>
        <dbReference type="EMBL" id="BAL99882.1"/>
    </source>
</evidence>
<dbReference type="AlphaFoldDB" id="I0I3P5"/>
<reference evidence="2 3" key="1">
    <citation type="submission" date="2012-02" db="EMBL/GenBank/DDBJ databases">
        <title>Complete genome sequence of Caldilinea aerophila DSM 14535 (= NBRC 102666).</title>
        <authorList>
            <person name="Oguchi A."/>
            <person name="Hosoyama A."/>
            <person name="Sekine M."/>
            <person name="Fukai R."/>
            <person name="Kato Y."/>
            <person name="Nakamura S."/>
            <person name="Hanada S."/>
            <person name="Yamazaki S."/>
            <person name="Fujita N."/>
        </authorList>
    </citation>
    <scope>NUCLEOTIDE SEQUENCE [LARGE SCALE GENOMIC DNA]</scope>
    <source>
        <strain evidence="3">DSM 14535 / JCM 11387 / NBRC 104270 / STL-6-O1</strain>
    </source>
</reference>
<proteinExistence type="predicted"/>
<feature type="compositionally biased region" description="Low complexity" evidence="1">
    <location>
        <begin position="1"/>
        <end position="15"/>
    </location>
</feature>
<accession>I0I3P5</accession>
<gene>
    <name evidence="2" type="ordered locus">CLDAP_18430</name>
</gene>